<sequence length="228" mass="27441">MKIGLKRFIKYYFLYFLTFVGLLFNKIEESYIFILVLPLVFILISQFAGFLLNHFLDKEFLKTKILNKSYLFLFSVIFLVCFYFKFSIWYENEFRKNINANLNFKENHLKNNYEYAAFESLNNLIKDENSYKINAVFFQVYDTIISGNGMKYNFIEFHYYNENTESNNKAKFVNINDVPLNIYFNKTMSYKDEQRIDSLINVTSSYLKEIKKILPDSIKEDLPNSIYY</sequence>
<gene>
    <name evidence="2" type="ORF">DPN68_08715</name>
</gene>
<keyword evidence="3" id="KW-1185">Reference proteome</keyword>
<keyword evidence="1" id="KW-1133">Transmembrane helix</keyword>
<name>A0A365P178_9FLAO</name>
<reference evidence="2 3" key="1">
    <citation type="submission" date="2018-06" db="EMBL/GenBank/DDBJ databases">
        <title>Flavobacterium tibetense sp. nov., isolated from a wetland YonghuCo on Tibetan Plateau.</title>
        <authorList>
            <person name="Xing P."/>
            <person name="Phurbu D."/>
            <person name="Lu H."/>
        </authorList>
    </citation>
    <scope>NUCLEOTIDE SEQUENCE [LARGE SCALE GENOMIC DNA]</scope>
    <source>
        <strain evidence="2 3">YH5</strain>
    </source>
</reference>
<dbReference type="AlphaFoldDB" id="A0A365P178"/>
<organism evidence="2 3">
    <name type="scientific">Flavobacterium tibetense</name>
    <dbReference type="NCBI Taxonomy" id="2233533"/>
    <lineage>
        <taxon>Bacteria</taxon>
        <taxon>Pseudomonadati</taxon>
        <taxon>Bacteroidota</taxon>
        <taxon>Flavobacteriia</taxon>
        <taxon>Flavobacteriales</taxon>
        <taxon>Flavobacteriaceae</taxon>
        <taxon>Flavobacterium</taxon>
    </lineage>
</organism>
<protein>
    <submittedName>
        <fullName evidence="2">Uncharacterized protein</fullName>
    </submittedName>
</protein>
<keyword evidence="1" id="KW-0472">Membrane</keyword>
<comment type="caution">
    <text evidence="2">The sequence shown here is derived from an EMBL/GenBank/DDBJ whole genome shotgun (WGS) entry which is preliminary data.</text>
</comment>
<accession>A0A365P178</accession>
<dbReference type="EMBL" id="QLST01000009">
    <property type="protein sequence ID" value="RBA28222.1"/>
    <property type="molecule type" value="Genomic_DNA"/>
</dbReference>
<feature type="transmembrane region" description="Helical" evidence="1">
    <location>
        <begin position="71"/>
        <end position="90"/>
    </location>
</feature>
<evidence type="ECO:0000256" key="1">
    <source>
        <dbReference type="SAM" id="Phobius"/>
    </source>
</evidence>
<keyword evidence="1" id="KW-0812">Transmembrane</keyword>
<proteinExistence type="predicted"/>
<dbReference type="Proteomes" id="UP000253319">
    <property type="component" value="Unassembled WGS sequence"/>
</dbReference>
<evidence type="ECO:0000313" key="2">
    <source>
        <dbReference type="EMBL" id="RBA28222.1"/>
    </source>
</evidence>
<evidence type="ECO:0000313" key="3">
    <source>
        <dbReference type="Proteomes" id="UP000253319"/>
    </source>
</evidence>
<dbReference type="RefSeq" id="WP_113989266.1">
    <property type="nucleotide sequence ID" value="NZ_QLST01000009.1"/>
</dbReference>
<feature type="transmembrane region" description="Helical" evidence="1">
    <location>
        <begin position="31"/>
        <end position="51"/>
    </location>
</feature>
<feature type="transmembrane region" description="Helical" evidence="1">
    <location>
        <begin position="9"/>
        <end position="25"/>
    </location>
</feature>